<dbReference type="EMBL" id="SCWB01000006">
    <property type="protein sequence ID" value="TDM12157.1"/>
    <property type="molecule type" value="Genomic_DNA"/>
</dbReference>
<evidence type="ECO:0000313" key="2">
    <source>
        <dbReference type="EMBL" id="TDM12157.1"/>
    </source>
</evidence>
<evidence type="ECO:0000313" key="3">
    <source>
        <dbReference type="Proteomes" id="UP000294802"/>
    </source>
</evidence>
<accession>A0A4R6BVW7</accession>
<feature type="transmembrane region" description="Helical" evidence="1">
    <location>
        <begin position="6"/>
        <end position="25"/>
    </location>
</feature>
<keyword evidence="1" id="KW-0812">Transmembrane</keyword>
<gene>
    <name evidence="2" type="ORF">ERX29_04730</name>
</gene>
<organism evidence="2 3">
    <name type="scientific">Macrococcus lamae</name>
    <dbReference type="NCBI Taxonomy" id="198484"/>
    <lineage>
        <taxon>Bacteria</taxon>
        <taxon>Bacillati</taxon>
        <taxon>Bacillota</taxon>
        <taxon>Bacilli</taxon>
        <taxon>Bacillales</taxon>
        <taxon>Staphylococcaceae</taxon>
        <taxon>Macrococcus</taxon>
    </lineage>
</organism>
<evidence type="ECO:0000256" key="1">
    <source>
        <dbReference type="SAM" id="Phobius"/>
    </source>
</evidence>
<reference evidence="2 3" key="1">
    <citation type="submission" date="2019-01" db="EMBL/GenBank/DDBJ databases">
        <title>Draft genome sequences of the type strains of six Macrococcus species.</title>
        <authorList>
            <person name="Mazhar S."/>
            <person name="Altermann E."/>
            <person name="Hill C."/>
            <person name="Mcauliffe O."/>
        </authorList>
    </citation>
    <scope>NUCLEOTIDE SEQUENCE [LARGE SCALE GENOMIC DNA]</scope>
    <source>
        <strain evidence="2 3">CCM4815</strain>
    </source>
</reference>
<keyword evidence="3" id="KW-1185">Reference proteome</keyword>
<comment type="caution">
    <text evidence="2">The sequence shown here is derived from an EMBL/GenBank/DDBJ whole genome shotgun (WGS) entry which is preliminary data.</text>
</comment>
<dbReference type="OrthoDB" id="2364423at2"/>
<dbReference type="NCBIfam" id="NF033608">
    <property type="entry name" value="type_I_tox_Fst"/>
    <property type="match status" value="1"/>
</dbReference>
<protein>
    <submittedName>
        <fullName evidence="2">Type I toxin-antitoxin system Fst family toxin</fullName>
    </submittedName>
</protein>
<proteinExistence type="predicted"/>
<keyword evidence="1" id="KW-1133">Transmembrane helix</keyword>
<sequence>MDEILVRLVPALFSGIIITYFGYWLNHRNKDE</sequence>
<name>A0A4R6BVW7_9STAP</name>
<keyword evidence="1" id="KW-0472">Membrane</keyword>
<dbReference type="Proteomes" id="UP000294802">
    <property type="component" value="Unassembled WGS sequence"/>
</dbReference>
<dbReference type="AlphaFoldDB" id="A0A4R6BVW7"/>